<organism evidence="2 3">
    <name type="scientific">Entomortierella parvispora</name>
    <dbReference type="NCBI Taxonomy" id="205924"/>
    <lineage>
        <taxon>Eukaryota</taxon>
        <taxon>Fungi</taxon>
        <taxon>Fungi incertae sedis</taxon>
        <taxon>Mucoromycota</taxon>
        <taxon>Mortierellomycotina</taxon>
        <taxon>Mortierellomycetes</taxon>
        <taxon>Mortierellales</taxon>
        <taxon>Mortierellaceae</taxon>
        <taxon>Entomortierella</taxon>
    </lineage>
</organism>
<sequence length="133" mass="14194">MHLGSPLDTNLRAERNPIGLRMCPPPFSVTLAELSRLKGLLEINSHHPSAKIQINLILSPSSTPADFTAAASSPASSTSLNHPGHACLPFDLSSSQGAVNNVNATIQVIYKGESNVQMLYLSQLHQNLINQSA</sequence>
<proteinExistence type="predicted"/>
<keyword evidence="3" id="KW-1185">Reference proteome</keyword>
<dbReference type="Proteomes" id="UP000827284">
    <property type="component" value="Unassembled WGS sequence"/>
</dbReference>
<dbReference type="AlphaFoldDB" id="A0A9P3LZW4"/>
<accession>A0A9P3LZW4</accession>
<reference evidence="2" key="1">
    <citation type="submission" date="2021-11" db="EMBL/GenBank/DDBJ databases">
        <authorList>
            <person name="Herlambang A."/>
            <person name="Guo Y."/>
            <person name="Takashima Y."/>
            <person name="Nishizawa T."/>
        </authorList>
    </citation>
    <scope>NUCLEOTIDE SEQUENCE</scope>
    <source>
        <strain evidence="2">E1425</strain>
    </source>
</reference>
<name>A0A9P3LZW4_9FUNG</name>
<dbReference type="Pfam" id="PF20238">
    <property type="entry name" value="BIM1-like_dom"/>
    <property type="match status" value="1"/>
</dbReference>
<gene>
    <name evidence="2" type="ORF">EMPS_08719</name>
</gene>
<evidence type="ECO:0000313" key="2">
    <source>
        <dbReference type="EMBL" id="GJJ76360.1"/>
    </source>
</evidence>
<reference evidence="2" key="2">
    <citation type="journal article" date="2022" name="Microbiol. Resour. Announc.">
        <title>Whole-Genome Sequence of Entomortierella parvispora E1425, a Mucoromycotan Fungus Associated with Burkholderiaceae-Related Endosymbiotic Bacteria.</title>
        <authorList>
            <person name="Herlambang A."/>
            <person name="Guo Y."/>
            <person name="Takashima Y."/>
            <person name="Narisawa K."/>
            <person name="Ohta H."/>
            <person name="Nishizawa T."/>
        </authorList>
    </citation>
    <scope>NUCLEOTIDE SEQUENCE</scope>
    <source>
        <strain evidence="2">E1425</strain>
    </source>
</reference>
<feature type="domain" description="Copper acquisition factor BIM1-like" evidence="1">
    <location>
        <begin position="40"/>
        <end position="120"/>
    </location>
</feature>
<evidence type="ECO:0000259" key="1">
    <source>
        <dbReference type="Pfam" id="PF20238"/>
    </source>
</evidence>
<evidence type="ECO:0000313" key="3">
    <source>
        <dbReference type="Proteomes" id="UP000827284"/>
    </source>
</evidence>
<comment type="caution">
    <text evidence="2">The sequence shown here is derived from an EMBL/GenBank/DDBJ whole genome shotgun (WGS) entry which is preliminary data.</text>
</comment>
<dbReference type="EMBL" id="BQFW01000012">
    <property type="protein sequence ID" value="GJJ76360.1"/>
    <property type="molecule type" value="Genomic_DNA"/>
</dbReference>
<dbReference type="InterPro" id="IPR046530">
    <property type="entry name" value="BIM1-like_dom"/>
</dbReference>
<protein>
    <recommendedName>
        <fullName evidence="1">Copper acquisition factor BIM1-like domain-containing protein</fullName>
    </recommendedName>
</protein>